<dbReference type="EMBL" id="JBDJPC010000005">
    <property type="protein sequence ID" value="KAL1501859.1"/>
    <property type="molecule type" value="Genomic_DNA"/>
</dbReference>
<dbReference type="SUPFAM" id="SSF81296">
    <property type="entry name" value="E set domains"/>
    <property type="match status" value="2"/>
</dbReference>
<dbReference type="PANTHER" id="PTHR11188:SF176">
    <property type="entry name" value="ARRESTIN DOMAIN-CONTAINING PROTEIN 1"/>
    <property type="match status" value="1"/>
</dbReference>
<dbReference type="Gene3D" id="2.60.40.640">
    <property type="match status" value="2"/>
</dbReference>
<dbReference type="InterPro" id="IPR050357">
    <property type="entry name" value="Arrestin_domain-protein"/>
</dbReference>
<reference evidence="5 6" key="1">
    <citation type="submission" date="2024-05" db="EMBL/GenBank/DDBJ databases">
        <title>Genetic variation in Jamaican populations of the coffee berry borer (Hypothenemus hampei).</title>
        <authorList>
            <person name="Errbii M."/>
            <person name="Myrie A."/>
        </authorList>
    </citation>
    <scope>NUCLEOTIDE SEQUENCE [LARGE SCALE GENOMIC DNA]</scope>
    <source>
        <strain evidence="5">JA-Hopewell-2020-01-JO</strain>
        <tissue evidence="5">Whole body</tissue>
    </source>
</reference>
<dbReference type="InterPro" id="IPR014752">
    <property type="entry name" value="Arrestin-like_C"/>
</dbReference>
<dbReference type="PANTHER" id="PTHR11188">
    <property type="entry name" value="ARRESTIN DOMAIN CONTAINING PROTEIN"/>
    <property type="match status" value="1"/>
</dbReference>
<dbReference type="AlphaFoldDB" id="A0ABD1EST1"/>
<sequence length="372" mass="41573">MQTHCKLQLDNYTGYYSPGQTIQGRIILNFDSAIKCRGVKLTLKFTERTQWLGTESYYDSQSREQKNRDTQFNGDREEIIFKQWVYGDQNASMQLTAGQHVFPFNINLPQNIPSTYQCPEGSVTYTVSANVDRPMAFDYDDNFVVVVNSPVDLNFIARPDDLEPTHYSDEKTVCCWCCAQGAITMDVTLPKKVIIPGEGTEVSVKLTNMSNTNVEGVSLEFEQIFTYKVTDPNREEKTTKNLLVHLQDVGLGAHGDNTYIFKVTLPRDATLPNFTQCNLFSVEYRCTITAQLPSMHRNLEIRMFPKVGHIPLAIQNASTIEPPSGPNIYPTLGWVGGPGNPTPSAPPTNDKSLEASGYPGSNPPPSYDSLNM</sequence>
<evidence type="ECO:0000256" key="1">
    <source>
        <dbReference type="ARBA" id="ARBA00005298"/>
    </source>
</evidence>
<gene>
    <name evidence="5" type="ORF">ABEB36_007105</name>
</gene>
<feature type="region of interest" description="Disordered" evidence="3">
    <location>
        <begin position="329"/>
        <end position="372"/>
    </location>
</feature>
<dbReference type="Pfam" id="PF00339">
    <property type="entry name" value="Arrestin_N"/>
    <property type="match status" value="1"/>
</dbReference>
<evidence type="ECO:0000256" key="2">
    <source>
        <dbReference type="ARBA" id="ARBA00022606"/>
    </source>
</evidence>
<dbReference type="InterPro" id="IPR011022">
    <property type="entry name" value="Arrestin_C-like"/>
</dbReference>
<dbReference type="SMART" id="SM01017">
    <property type="entry name" value="Arrestin_C"/>
    <property type="match status" value="1"/>
</dbReference>
<comment type="similarity">
    <text evidence="1">Belongs to the arrestin family.</text>
</comment>
<dbReference type="Pfam" id="PF02752">
    <property type="entry name" value="Arrestin_C"/>
    <property type="match status" value="1"/>
</dbReference>
<keyword evidence="6" id="KW-1185">Reference proteome</keyword>
<organism evidence="5 6">
    <name type="scientific">Hypothenemus hampei</name>
    <name type="common">Coffee berry borer</name>
    <dbReference type="NCBI Taxonomy" id="57062"/>
    <lineage>
        <taxon>Eukaryota</taxon>
        <taxon>Metazoa</taxon>
        <taxon>Ecdysozoa</taxon>
        <taxon>Arthropoda</taxon>
        <taxon>Hexapoda</taxon>
        <taxon>Insecta</taxon>
        <taxon>Pterygota</taxon>
        <taxon>Neoptera</taxon>
        <taxon>Endopterygota</taxon>
        <taxon>Coleoptera</taxon>
        <taxon>Polyphaga</taxon>
        <taxon>Cucujiformia</taxon>
        <taxon>Curculionidae</taxon>
        <taxon>Scolytinae</taxon>
        <taxon>Hypothenemus</taxon>
    </lineage>
</organism>
<evidence type="ECO:0000313" key="5">
    <source>
        <dbReference type="EMBL" id="KAL1501859.1"/>
    </source>
</evidence>
<comment type="caution">
    <text evidence="5">The sequence shown here is derived from an EMBL/GenBank/DDBJ whole genome shotgun (WGS) entry which is preliminary data.</text>
</comment>
<evidence type="ECO:0000256" key="3">
    <source>
        <dbReference type="SAM" id="MobiDB-lite"/>
    </source>
</evidence>
<evidence type="ECO:0000313" key="6">
    <source>
        <dbReference type="Proteomes" id="UP001566132"/>
    </source>
</evidence>
<keyword evidence="2" id="KW-0716">Sensory transduction</keyword>
<dbReference type="InterPro" id="IPR011021">
    <property type="entry name" value="Arrestin-like_N"/>
</dbReference>
<proteinExistence type="inferred from homology"/>
<feature type="domain" description="Arrestin C-terminal-like" evidence="4">
    <location>
        <begin position="179"/>
        <end position="312"/>
    </location>
</feature>
<evidence type="ECO:0000259" key="4">
    <source>
        <dbReference type="SMART" id="SM01017"/>
    </source>
</evidence>
<dbReference type="Proteomes" id="UP001566132">
    <property type="component" value="Unassembled WGS sequence"/>
</dbReference>
<protein>
    <recommendedName>
        <fullName evidence="4">Arrestin C-terminal-like domain-containing protein</fullName>
    </recommendedName>
</protein>
<dbReference type="InterPro" id="IPR014756">
    <property type="entry name" value="Ig_E-set"/>
</dbReference>
<name>A0ABD1EST1_HYPHA</name>
<accession>A0ABD1EST1</accession>